<name>A0A0C9RC06_9HYME</name>
<protein>
    <submittedName>
        <fullName evidence="2">Uncharacterized protein</fullName>
    </submittedName>
</protein>
<feature type="chain" id="PRO_5002218848" evidence="1">
    <location>
        <begin position="20"/>
        <end position="123"/>
    </location>
</feature>
<keyword evidence="1" id="KW-0732">Signal</keyword>
<reference evidence="2" key="1">
    <citation type="submission" date="2015-01" db="EMBL/GenBank/DDBJ databases">
        <title>Transcriptome Assembly of Fopius arisanus.</title>
        <authorList>
            <person name="Geib S."/>
        </authorList>
    </citation>
    <scope>NUCLEOTIDE SEQUENCE</scope>
</reference>
<organism evidence="2">
    <name type="scientific">Fopius arisanus</name>
    <dbReference type="NCBI Taxonomy" id="64838"/>
    <lineage>
        <taxon>Eukaryota</taxon>
        <taxon>Metazoa</taxon>
        <taxon>Ecdysozoa</taxon>
        <taxon>Arthropoda</taxon>
        <taxon>Hexapoda</taxon>
        <taxon>Insecta</taxon>
        <taxon>Pterygota</taxon>
        <taxon>Neoptera</taxon>
        <taxon>Endopterygota</taxon>
        <taxon>Hymenoptera</taxon>
        <taxon>Apocrita</taxon>
        <taxon>Ichneumonoidea</taxon>
        <taxon>Braconidae</taxon>
        <taxon>Opiinae</taxon>
        <taxon>Fopius</taxon>
    </lineage>
</organism>
<evidence type="ECO:0000313" key="2">
    <source>
        <dbReference type="EMBL" id="JAG74223.1"/>
    </source>
</evidence>
<accession>A0A0C9RC06</accession>
<dbReference type="AlphaFoldDB" id="A0A0C9RC06"/>
<evidence type="ECO:0000256" key="1">
    <source>
        <dbReference type="SAM" id="SignalP"/>
    </source>
</evidence>
<feature type="signal peptide" evidence="1">
    <location>
        <begin position="1"/>
        <end position="19"/>
    </location>
</feature>
<gene>
    <name evidence="2" type="ORF">g.6779</name>
</gene>
<proteinExistence type="predicted"/>
<sequence>MKYFFGFFLAASIAAGGFAASASENETPDFEVRGTMDWYGTTVEIKGTIPPSTEATPVQLADVDSGLKTNPEEILIRSRRLTCDFFFIQFCTCHTKSCCMCCKMHGNGTKRWQLSRHELRMSG</sequence>
<dbReference type="EMBL" id="GBYB01004456">
    <property type="protein sequence ID" value="JAG74223.1"/>
    <property type="molecule type" value="Transcribed_RNA"/>
</dbReference>